<feature type="chain" id="PRO_5026271257" description="DUF6268 domain-containing protein" evidence="1">
    <location>
        <begin position="21"/>
        <end position="335"/>
    </location>
</feature>
<evidence type="ECO:0000313" key="3">
    <source>
        <dbReference type="EMBL" id="MVN91773.1"/>
    </source>
</evidence>
<protein>
    <recommendedName>
        <fullName evidence="2">DUF6268 domain-containing protein</fullName>
    </recommendedName>
</protein>
<gene>
    <name evidence="3" type="ORF">GO816_11605</name>
</gene>
<evidence type="ECO:0000256" key="1">
    <source>
        <dbReference type="SAM" id="SignalP"/>
    </source>
</evidence>
<accession>A0A6I4IQI6</accession>
<dbReference type="InterPro" id="IPR046235">
    <property type="entry name" value="DUF6268"/>
</dbReference>
<dbReference type="Pfam" id="PF19783">
    <property type="entry name" value="DUF6268"/>
    <property type="match status" value="1"/>
</dbReference>
<dbReference type="EMBL" id="WQLA01000004">
    <property type="protein sequence ID" value="MVN91773.1"/>
    <property type="molecule type" value="Genomic_DNA"/>
</dbReference>
<keyword evidence="4" id="KW-1185">Reference proteome</keyword>
<dbReference type="RefSeq" id="WP_157542099.1">
    <property type="nucleotide sequence ID" value="NZ_WQLA01000004.1"/>
</dbReference>
<feature type="signal peptide" evidence="1">
    <location>
        <begin position="1"/>
        <end position="20"/>
    </location>
</feature>
<feature type="domain" description="DUF6268" evidence="2">
    <location>
        <begin position="170"/>
        <end position="331"/>
    </location>
</feature>
<dbReference type="OrthoDB" id="924828at2"/>
<evidence type="ECO:0000259" key="2">
    <source>
        <dbReference type="Pfam" id="PF19783"/>
    </source>
</evidence>
<dbReference type="Proteomes" id="UP000434850">
    <property type="component" value="Unassembled WGS sequence"/>
</dbReference>
<name>A0A6I4IQI6_9SPHI</name>
<proteinExistence type="predicted"/>
<dbReference type="AlphaFoldDB" id="A0A6I4IQI6"/>
<comment type="caution">
    <text evidence="3">The sequence shown here is derived from an EMBL/GenBank/DDBJ whole genome shotgun (WGS) entry which is preliminary data.</text>
</comment>
<keyword evidence="1" id="KW-0732">Signal</keyword>
<sequence>MKIYNNYILLFFILTNSAFAQSQADAYRKRMMDSIKNVYLIEAAIRNPALRQASITTDVTSGSNIENFVHGNKIFDGTMQVLRTSALFNVPVHQWGKNSISATFSAFQQRFHLSNITPYQPNLPDLEGKVFNKFTVGFTGTFLRVDSLFGHQVVYSASISGVTSRASSIQKLSYLGAVIFSLKQTPKVRTSVGLFINIDPSINVPVVPFFTYWRKLNNDLELNVNLPQQLTLRKGISPKLWATLGTSLSGSIAFFRHNQPGIPQDGNFSTIDLKTGPGIEYRFAKKFIFGLNAGFLTNLQSREFEVNSKANDYFLRNKVNPSFFGSFSVSVLPFL</sequence>
<evidence type="ECO:0000313" key="4">
    <source>
        <dbReference type="Proteomes" id="UP000434850"/>
    </source>
</evidence>
<organism evidence="3 4">
    <name type="scientific">Mucilaginibacter aquatilis</name>
    <dbReference type="NCBI Taxonomy" id="1517760"/>
    <lineage>
        <taxon>Bacteria</taxon>
        <taxon>Pseudomonadati</taxon>
        <taxon>Bacteroidota</taxon>
        <taxon>Sphingobacteriia</taxon>
        <taxon>Sphingobacteriales</taxon>
        <taxon>Sphingobacteriaceae</taxon>
        <taxon>Mucilaginibacter</taxon>
    </lineage>
</organism>
<reference evidence="3 4" key="1">
    <citation type="submission" date="2019-12" db="EMBL/GenBank/DDBJ databases">
        <title>Mucilaginibacter sp. HME9299 genome sequencing and assembly.</title>
        <authorList>
            <person name="Kang H."/>
            <person name="Kim H."/>
            <person name="Joh K."/>
        </authorList>
    </citation>
    <scope>NUCLEOTIDE SEQUENCE [LARGE SCALE GENOMIC DNA]</scope>
    <source>
        <strain evidence="3 4">HME9299</strain>
    </source>
</reference>